<comment type="caution">
    <text evidence="2">The sequence shown here is derived from an EMBL/GenBank/DDBJ whole genome shotgun (WGS) entry which is preliminary data.</text>
</comment>
<feature type="transmembrane region" description="Helical" evidence="1">
    <location>
        <begin position="140"/>
        <end position="157"/>
    </location>
</feature>
<feature type="transmembrane region" description="Helical" evidence="1">
    <location>
        <begin position="326"/>
        <end position="343"/>
    </location>
</feature>
<dbReference type="AlphaFoldDB" id="A0A4R9I784"/>
<accession>A0A4R9I784</accession>
<dbReference type="OrthoDB" id="338358at2"/>
<organism evidence="2 3">
    <name type="scientific">Leptospira noumeaensis</name>
    <dbReference type="NCBI Taxonomy" id="2484964"/>
    <lineage>
        <taxon>Bacteria</taxon>
        <taxon>Pseudomonadati</taxon>
        <taxon>Spirochaetota</taxon>
        <taxon>Spirochaetia</taxon>
        <taxon>Leptospirales</taxon>
        <taxon>Leptospiraceae</taxon>
        <taxon>Leptospira</taxon>
    </lineage>
</organism>
<reference evidence="2" key="1">
    <citation type="journal article" date="2019" name="PLoS Negl. Trop. Dis.">
        <title>Revisiting the worldwide diversity of Leptospira species in the environment.</title>
        <authorList>
            <person name="Vincent A.T."/>
            <person name="Schiettekatte O."/>
            <person name="Bourhy P."/>
            <person name="Veyrier F.J."/>
            <person name="Picardeau M."/>
        </authorList>
    </citation>
    <scope>NUCLEOTIDE SEQUENCE [LARGE SCALE GENOMIC DNA]</scope>
    <source>
        <strain evidence="2">201800287</strain>
    </source>
</reference>
<proteinExistence type="predicted"/>
<feature type="transmembrane region" description="Helical" evidence="1">
    <location>
        <begin position="169"/>
        <end position="199"/>
    </location>
</feature>
<keyword evidence="3" id="KW-1185">Reference proteome</keyword>
<feature type="transmembrane region" description="Helical" evidence="1">
    <location>
        <begin position="205"/>
        <end position="222"/>
    </location>
</feature>
<name>A0A4R9I784_9LEPT</name>
<sequence length="481" mass="56583">MSELLKNLKPIFVLLVLFGAFHLFYDAIYEHHLGEGTNSDVFYPYLFARDFWAGGWTGVRGWNLPPCSYLFPEMVLAILVYPILKSVYWFHFAFGFLSFVMPFYLAKALGFKEKKAYLFSLGFLTLAGVLPNSLGQFFLPAFHAMTFFFAAYTLYEIHRWDSKNRIQGFRFLILISLIWISEYWYFVNVAPFLLIYAMVRLQKKSLYPIGLVFLGFGLGKVWQQGIRKLGIGILTSKELPTMERIQTAIDLVSKDPKLWISGVVESITKHPLFSDWFYLYFSLCVIYILFLFLRLELKKHFLDLVFLFLPFLSVIALFIFQIEPNFRYLLFLPFCMIFIIVRLVLMLPLVRRIATFVLFIGIVFFYNHKYPLLAKKIQEGETKRAHRMECLSKFDSKVPGAATYWPIKYSYAFSDNNWTLVPFTKEGVYYPWISNQTWDKGLGGKPFDEFSWGITDNKENLDLWKGTRLVEECAGWYFYRR</sequence>
<protein>
    <recommendedName>
        <fullName evidence="4">Glycosyltransferase RgtA/B/C/D-like domain-containing protein</fullName>
    </recommendedName>
</protein>
<feature type="transmembrane region" description="Helical" evidence="1">
    <location>
        <begin position="12"/>
        <end position="29"/>
    </location>
</feature>
<evidence type="ECO:0000313" key="3">
    <source>
        <dbReference type="Proteomes" id="UP000298009"/>
    </source>
</evidence>
<evidence type="ECO:0000313" key="2">
    <source>
        <dbReference type="EMBL" id="TGK81566.1"/>
    </source>
</evidence>
<evidence type="ECO:0008006" key="4">
    <source>
        <dbReference type="Google" id="ProtNLM"/>
    </source>
</evidence>
<feature type="transmembrane region" description="Helical" evidence="1">
    <location>
        <begin position="88"/>
        <end position="105"/>
    </location>
</feature>
<dbReference type="RefSeq" id="WP_135601445.1">
    <property type="nucleotide sequence ID" value="NZ_RQFK01000026.1"/>
</dbReference>
<dbReference type="Proteomes" id="UP000298009">
    <property type="component" value="Unassembled WGS sequence"/>
</dbReference>
<keyword evidence="1" id="KW-0812">Transmembrane</keyword>
<gene>
    <name evidence="2" type="ORF">EHQ24_09670</name>
</gene>
<dbReference type="EMBL" id="RQFK01000026">
    <property type="protein sequence ID" value="TGK81566.1"/>
    <property type="molecule type" value="Genomic_DNA"/>
</dbReference>
<feature type="transmembrane region" description="Helical" evidence="1">
    <location>
        <begin position="301"/>
        <end position="319"/>
    </location>
</feature>
<keyword evidence="1" id="KW-0472">Membrane</keyword>
<evidence type="ECO:0000256" key="1">
    <source>
        <dbReference type="SAM" id="Phobius"/>
    </source>
</evidence>
<keyword evidence="1" id="KW-1133">Transmembrane helix</keyword>
<feature type="transmembrane region" description="Helical" evidence="1">
    <location>
        <begin position="276"/>
        <end position="295"/>
    </location>
</feature>
<feature type="transmembrane region" description="Helical" evidence="1">
    <location>
        <begin position="349"/>
        <end position="366"/>
    </location>
</feature>